<gene>
    <name evidence="2" type="ORF">GSI_04992</name>
</gene>
<comment type="caution">
    <text evidence="2">The sequence shown here is derived from an EMBL/GenBank/DDBJ whole genome shotgun (WGS) entry which is preliminary data.</text>
</comment>
<organism evidence="2 3">
    <name type="scientific">Ganoderma sinense ZZ0214-1</name>
    <dbReference type="NCBI Taxonomy" id="1077348"/>
    <lineage>
        <taxon>Eukaryota</taxon>
        <taxon>Fungi</taxon>
        <taxon>Dikarya</taxon>
        <taxon>Basidiomycota</taxon>
        <taxon>Agaricomycotina</taxon>
        <taxon>Agaricomycetes</taxon>
        <taxon>Polyporales</taxon>
        <taxon>Polyporaceae</taxon>
        <taxon>Ganoderma</taxon>
    </lineage>
</organism>
<feature type="region of interest" description="Disordered" evidence="1">
    <location>
        <begin position="1"/>
        <end position="98"/>
    </location>
</feature>
<feature type="compositionally biased region" description="Low complexity" evidence="1">
    <location>
        <begin position="14"/>
        <end position="41"/>
    </location>
</feature>
<evidence type="ECO:0000256" key="1">
    <source>
        <dbReference type="SAM" id="MobiDB-lite"/>
    </source>
</evidence>
<evidence type="ECO:0000313" key="2">
    <source>
        <dbReference type="EMBL" id="PIL32874.1"/>
    </source>
</evidence>
<dbReference type="Proteomes" id="UP000230002">
    <property type="component" value="Unassembled WGS sequence"/>
</dbReference>
<keyword evidence="3" id="KW-1185">Reference proteome</keyword>
<feature type="compositionally biased region" description="Polar residues" evidence="1">
    <location>
        <begin position="66"/>
        <end position="84"/>
    </location>
</feature>
<proteinExistence type="predicted"/>
<name>A0A2G8SGH7_9APHY</name>
<protein>
    <submittedName>
        <fullName evidence="2">Uncharacterized protein</fullName>
    </submittedName>
</protein>
<reference evidence="2 3" key="1">
    <citation type="journal article" date="2015" name="Sci. Rep.">
        <title>Chromosome-level genome map provides insights into diverse defense mechanisms in the medicinal fungus Ganoderma sinense.</title>
        <authorList>
            <person name="Zhu Y."/>
            <person name="Xu J."/>
            <person name="Sun C."/>
            <person name="Zhou S."/>
            <person name="Xu H."/>
            <person name="Nelson D.R."/>
            <person name="Qian J."/>
            <person name="Song J."/>
            <person name="Luo H."/>
            <person name="Xiang L."/>
            <person name="Li Y."/>
            <person name="Xu Z."/>
            <person name="Ji A."/>
            <person name="Wang L."/>
            <person name="Lu S."/>
            <person name="Hayward A."/>
            <person name="Sun W."/>
            <person name="Li X."/>
            <person name="Schwartz D.C."/>
            <person name="Wang Y."/>
            <person name="Chen S."/>
        </authorList>
    </citation>
    <scope>NUCLEOTIDE SEQUENCE [LARGE SCALE GENOMIC DNA]</scope>
    <source>
        <strain evidence="2 3">ZZ0214-1</strain>
    </source>
</reference>
<sequence>MSRDREPPAALCQSAPAADHSLPASAAPALRPPAARCSRPANRAREVRSPSTAGLRAEVQPAFRDANSNEPTSTRAELPNSKSSFHGEFPNPTRVPISTANTNTCEAARLPLAKCDQSANRAVPTTPVAAISTHLATCNH</sequence>
<dbReference type="AlphaFoldDB" id="A0A2G8SGH7"/>
<accession>A0A2G8SGH7</accession>
<evidence type="ECO:0000313" key="3">
    <source>
        <dbReference type="Proteomes" id="UP000230002"/>
    </source>
</evidence>
<dbReference type="EMBL" id="AYKW01000009">
    <property type="protein sequence ID" value="PIL32874.1"/>
    <property type="molecule type" value="Genomic_DNA"/>
</dbReference>